<sequence>MLSSTPLYALTLQQGETVFTLDPATLRIHINHHLLNQGVVAQQVAALQQDERAARWYWPGKQMHISASLQEGDLLLTFQTSTPQAMNWYHLPDKAETLLLPIGEGSRIPLDDPEWRAYLQQEMNAINTHWDLKLPLWSQQHQQQWISWLMLNPYDNELQFSGDATRVMMQASHKFSPMSLATPFRVLLTVGDTPLSGAIRYREQLQQQGQFSSLAEKMAKTQDGNKLIGASHLYLWGNGLLAAENVRDWPGLIDWLRSESGIELRQRLANDIVADIQQIGSQRPEKWQQIQLIEALNQAITTQVKDIKTDVVSSDLTPQQQQAAAVRDWTQQHLAQWLTPPTTWGQSLSLPLLESLQLAGLPRLWLGTDNWTAALLNPAAIGQAKNAGWLVASYDSYDTAIPRGINNNWLTAQIPTNLGEKCAIVRENGTRLPGFGGAGYYLNPGCMLDWSRQRMQSVVTTSGINSLFLDVDGTAMVRDDFHPRHPTSAAEMATARNQRLAWVGEKLGIPVGSEDGNALTAQHLLFAHGTETWGFGWQDTSIHQDKTSPWFLGAWWPESQPAQFFQPTKLKPRYKTVVFDPRYRVPLYQAVFHDSVIATHHWTYDNLKFPEVKRNRDLLSLLYNTPPLFNLSRASLALRLPEIVKMDRLFRPMHEILWDKALVDFRWLDETGWVQQTRFSDGSLLSANFSEVVRAGIQPYELVMHRPSGEVIRFSL</sequence>
<gene>
    <name evidence="1" type="ORF">F3J40_18710</name>
</gene>
<name>A0ABX0RHJ1_9GAMM</name>
<organism evidence="1 2">
    <name type="scientific">Candidatus Pantoea multigeneris</name>
    <dbReference type="NCBI Taxonomy" id="2608357"/>
    <lineage>
        <taxon>Bacteria</taxon>
        <taxon>Pseudomonadati</taxon>
        <taxon>Pseudomonadota</taxon>
        <taxon>Gammaproteobacteria</taxon>
        <taxon>Enterobacterales</taxon>
        <taxon>Erwiniaceae</taxon>
        <taxon>Pantoea</taxon>
    </lineage>
</organism>
<evidence type="ECO:0000313" key="2">
    <source>
        <dbReference type="Proteomes" id="UP001515683"/>
    </source>
</evidence>
<evidence type="ECO:0000313" key="1">
    <source>
        <dbReference type="EMBL" id="NIF23613.1"/>
    </source>
</evidence>
<dbReference type="Pfam" id="PF11308">
    <property type="entry name" value="Glyco_hydro_129"/>
    <property type="match status" value="1"/>
</dbReference>
<dbReference type="InterPro" id="IPR021459">
    <property type="entry name" value="GH101-related"/>
</dbReference>
<reference evidence="1 2" key="1">
    <citation type="journal article" date="2019" name="bioRxiv">
        <title>Bacteria contribute to plant secondary compound degradation in a generalist herbivore system.</title>
        <authorList>
            <person name="Francoeur C.B."/>
            <person name="Khadempour L."/>
            <person name="Moreira-Soto R.D."/>
            <person name="Gotting K."/>
            <person name="Book A.J."/>
            <person name="Pinto-Tomas A.A."/>
            <person name="Keefover-Ring K."/>
            <person name="Currie C.R."/>
        </authorList>
    </citation>
    <scope>NUCLEOTIDE SEQUENCE [LARGE SCALE GENOMIC DNA]</scope>
    <source>
        <strain evidence="1">Acro-835</strain>
    </source>
</reference>
<dbReference type="Proteomes" id="UP001515683">
    <property type="component" value="Unassembled WGS sequence"/>
</dbReference>
<accession>A0ABX0RHJ1</accession>
<comment type="caution">
    <text evidence="1">The sequence shown here is derived from an EMBL/GenBank/DDBJ whole genome shotgun (WGS) entry which is preliminary data.</text>
</comment>
<keyword evidence="2" id="KW-1185">Reference proteome</keyword>
<protein>
    <submittedName>
        <fullName evidence="1">Uncharacterized protein</fullName>
    </submittedName>
</protein>
<dbReference type="EMBL" id="VWXF01000009">
    <property type="protein sequence ID" value="NIF23613.1"/>
    <property type="molecule type" value="Genomic_DNA"/>
</dbReference>
<proteinExistence type="predicted"/>